<sequence length="306" mass="33734">MACVDLLTNHGQMVPEDPTSKMSVAAQVTAAAAPSTPSPPFIHVDGVPNFRDIGGYPITSSTSIRRNFIYRSALPTRITPTGLQKLTQDLRITTVYDLRSNAELRKDPITSSPLDNHEAVKVLHAPVFPERDSSPEQLAKRFANYMSVNGSEGFVAAYAEILRDGVNAYRAIFEHVRDRPRDAFLVHCTGGKDRTGVLVALLLLVAGVQDRDMIAHEYSLTEKGFDASVKAHLTDKIIKDMGMDPENRAGIERLLSARKENMSATIEYIERQFGGAEGYLKGELGFGDDDVERIRKSLVVEDKGLF</sequence>
<accession>B8MD83</accession>
<evidence type="ECO:0000259" key="1">
    <source>
        <dbReference type="PROSITE" id="PS50056"/>
    </source>
</evidence>
<dbReference type="PANTHER" id="PTHR31126">
    <property type="entry name" value="TYROSINE-PROTEIN PHOSPHATASE"/>
    <property type="match status" value="1"/>
</dbReference>
<dbReference type="eggNOG" id="ENOG502S0PE">
    <property type="taxonomic scope" value="Eukaryota"/>
</dbReference>
<dbReference type="InterPro" id="IPR026893">
    <property type="entry name" value="Tyr/Ser_Pase_IphP-type"/>
</dbReference>
<dbReference type="PROSITE" id="PS50056">
    <property type="entry name" value="TYR_PHOSPHATASE_2"/>
    <property type="match status" value="1"/>
</dbReference>
<dbReference type="RefSeq" id="XP_002481600.1">
    <property type="nucleotide sequence ID" value="XM_002481555.1"/>
</dbReference>
<dbReference type="AlphaFoldDB" id="B8MD83"/>
<dbReference type="OrthoDB" id="449382at2759"/>
<gene>
    <name evidence="2" type="ORF">TSTA_114210</name>
</gene>
<dbReference type="PhylomeDB" id="B8MD83"/>
<dbReference type="HOGENOM" id="CLU_057546_1_3_1"/>
<dbReference type="InParanoid" id="B8MD83"/>
<dbReference type="PROSITE" id="PS00383">
    <property type="entry name" value="TYR_PHOSPHATASE_1"/>
    <property type="match status" value="1"/>
</dbReference>
<evidence type="ECO:0000313" key="3">
    <source>
        <dbReference type="Proteomes" id="UP000001745"/>
    </source>
</evidence>
<dbReference type="Pfam" id="PF13350">
    <property type="entry name" value="Y_phosphatase3"/>
    <property type="match status" value="1"/>
</dbReference>
<dbReference type="PANTHER" id="PTHR31126:SF1">
    <property type="entry name" value="TYROSINE SPECIFIC PROTEIN PHOSPHATASES DOMAIN-CONTAINING PROTEIN"/>
    <property type="match status" value="1"/>
</dbReference>
<dbReference type="EMBL" id="EQ962655">
    <property type="protein sequence ID" value="EED17608.1"/>
    <property type="molecule type" value="Genomic_DNA"/>
</dbReference>
<dbReference type="InterPro" id="IPR029021">
    <property type="entry name" value="Prot-tyrosine_phosphatase-like"/>
</dbReference>
<dbReference type="SUPFAM" id="SSF52799">
    <property type="entry name" value="(Phosphotyrosine protein) phosphatases II"/>
    <property type="match status" value="1"/>
</dbReference>
<evidence type="ECO:0000313" key="2">
    <source>
        <dbReference type="EMBL" id="EED17608.1"/>
    </source>
</evidence>
<organism evidence="2 3">
    <name type="scientific">Talaromyces stipitatus (strain ATCC 10500 / CBS 375.48 / QM 6759 / NRRL 1006)</name>
    <name type="common">Penicillium stipitatum</name>
    <dbReference type="NCBI Taxonomy" id="441959"/>
    <lineage>
        <taxon>Eukaryota</taxon>
        <taxon>Fungi</taxon>
        <taxon>Dikarya</taxon>
        <taxon>Ascomycota</taxon>
        <taxon>Pezizomycotina</taxon>
        <taxon>Eurotiomycetes</taxon>
        <taxon>Eurotiomycetidae</taxon>
        <taxon>Eurotiales</taxon>
        <taxon>Trichocomaceae</taxon>
        <taxon>Talaromyces</taxon>
        <taxon>Talaromyces sect. Talaromyces</taxon>
    </lineage>
</organism>
<dbReference type="OMA" id="HTIFDFR"/>
<feature type="domain" description="Tyrosine specific protein phosphatases" evidence="1">
    <location>
        <begin position="163"/>
        <end position="214"/>
    </location>
</feature>
<protein>
    <submittedName>
        <fullName evidence="2">Tyrosine-protein phosphatase, putative</fullName>
    </submittedName>
</protein>
<proteinExistence type="predicted"/>
<keyword evidence="3" id="KW-1185">Reference proteome</keyword>
<reference evidence="3" key="1">
    <citation type="journal article" date="2015" name="Genome Announc.">
        <title>Genome sequence of the AIDS-associated pathogen Penicillium marneffei (ATCC18224) and its near taxonomic relative Talaromyces stipitatus (ATCC10500).</title>
        <authorList>
            <person name="Nierman W.C."/>
            <person name="Fedorova-Abrams N.D."/>
            <person name="Andrianopoulos A."/>
        </authorList>
    </citation>
    <scope>NUCLEOTIDE SEQUENCE [LARGE SCALE GENOMIC DNA]</scope>
    <source>
        <strain evidence="3">ATCC 10500 / CBS 375.48 / QM 6759 / NRRL 1006</strain>
    </source>
</reference>
<dbReference type="GeneID" id="8109183"/>
<dbReference type="InterPro" id="IPR000387">
    <property type="entry name" value="Tyr_Pase_dom"/>
</dbReference>
<dbReference type="GO" id="GO:0004721">
    <property type="term" value="F:phosphoprotein phosphatase activity"/>
    <property type="evidence" value="ECO:0007669"/>
    <property type="project" value="InterPro"/>
</dbReference>
<name>B8MD83_TALSN</name>
<dbReference type="VEuPathDB" id="FungiDB:TSTA_114210"/>
<dbReference type="InterPro" id="IPR016130">
    <property type="entry name" value="Tyr_Pase_AS"/>
</dbReference>
<dbReference type="STRING" id="441959.B8MD83"/>
<dbReference type="Gene3D" id="3.90.190.10">
    <property type="entry name" value="Protein tyrosine phosphatase superfamily"/>
    <property type="match status" value="1"/>
</dbReference>
<dbReference type="Proteomes" id="UP000001745">
    <property type="component" value="Unassembled WGS sequence"/>
</dbReference>